<feature type="transmembrane region" description="Helical" evidence="4">
    <location>
        <begin position="614"/>
        <end position="645"/>
    </location>
</feature>
<dbReference type="Gene3D" id="1.20.1250.20">
    <property type="entry name" value="MFS general substrate transporter like domains"/>
    <property type="match status" value="3"/>
</dbReference>
<feature type="transmembrane region" description="Helical" evidence="4">
    <location>
        <begin position="712"/>
        <end position="735"/>
    </location>
</feature>
<comment type="similarity">
    <text evidence="2">Belongs to the major facilitator superfamily. Monocarboxylate porter (TC 2.A.1.13) family.</text>
</comment>
<gene>
    <name evidence="5" type="ORF">CAS74_001862</name>
</gene>
<evidence type="ECO:0008006" key="7">
    <source>
        <dbReference type="Google" id="ProtNLM"/>
    </source>
</evidence>
<feature type="transmembrane region" description="Helical" evidence="4">
    <location>
        <begin position="515"/>
        <end position="535"/>
    </location>
</feature>
<dbReference type="InterPro" id="IPR036259">
    <property type="entry name" value="MFS_trans_sf"/>
</dbReference>
<dbReference type="GO" id="GO:0022857">
    <property type="term" value="F:transmembrane transporter activity"/>
    <property type="evidence" value="ECO:0007669"/>
    <property type="project" value="InterPro"/>
</dbReference>
<keyword evidence="4" id="KW-0472">Membrane</keyword>
<feature type="region of interest" description="Disordered" evidence="3">
    <location>
        <begin position="1"/>
        <end position="37"/>
    </location>
</feature>
<keyword evidence="4" id="KW-1133">Transmembrane helix</keyword>
<feature type="transmembrane region" description="Helical" evidence="4">
    <location>
        <begin position="792"/>
        <end position="812"/>
    </location>
</feature>
<organism evidence="5 6">
    <name type="scientific">Pichia kudriavzevii</name>
    <name type="common">Yeast</name>
    <name type="synonym">Issatchenkia orientalis</name>
    <dbReference type="NCBI Taxonomy" id="4909"/>
    <lineage>
        <taxon>Eukaryota</taxon>
        <taxon>Fungi</taxon>
        <taxon>Dikarya</taxon>
        <taxon>Ascomycota</taxon>
        <taxon>Saccharomycotina</taxon>
        <taxon>Pichiomycetes</taxon>
        <taxon>Pichiales</taxon>
        <taxon>Pichiaceae</taxon>
        <taxon>Pichia</taxon>
    </lineage>
</organism>
<feature type="transmembrane region" description="Helical" evidence="4">
    <location>
        <begin position="420"/>
        <end position="440"/>
    </location>
</feature>
<feature type="transmembrane region" description="Helical" evidence="4">
    <location>
        <begin position="447"/>
        <end position="464"/>
    </location>
</feature>
<dbReference type="InterPro" id="IPR050327">
    <property type="entry name" value="Proton-linked_MCT"/>
</dbReference>
<name>A0A1Z8JSY8_PICKU</name>
<reference evidence="5 6" key="1">
    <citation type="submission" date="2017-05" db="EMBL/GenBank/DDBJ databases">
        <title>The Genome Sequence of Candida krusei Ckrusei653.</title>
        <authorList>
            <person name="Cuomo C."/>
            <person name="Forche A."/>
            <person name="Young S."/>
            <person name="Abouelleil A."/>
            <person name="Cao P."/>
            <person name="Chapman S."/>
            <person name="Cusick C."/>
            <person name="Shea T."/>
            <person name="Nusbaum C."/>
            <person name="Birren B."/>
        </authorList>
    </citation>
    <scope>NUCLEOTIDE SEQUENCE [LARGE SCALE GENOMIC DNA]</scope>
    <source>
        <strain evidence="5 6">Ckrusei653</strain>
    </source>
</reference>
<evidence type="ECO:0000256" key="1">
    <source>
        <dbReference type="ARBA" id="ARBA00004141"/>
    </source>
</evidence>
<evidence type="ECO:0000256" key="2">
    <source>
        <dbReference type="ARBA" id="ARBA00006727"/>
    </source>
</evidence>
<dbReference type="PANTHER" id="PTHR11360">
    <property type="entry name" value="MONOCARBOXYLATE TRANSPORTER"/>
    <property type="match status" value="1"/>
</dbReference>
<keyword evidence="4" id="KW-0812">Transmembrane</keyword>
<feature type="region of interest" description="Disordered" evidence="3">
    <location>
        <begin position="77"/>
        <end position="103"/>
    </location>
</feature>
<feature type="transmembrane region" description="Helical" evidence="4">
    <location>
        <begin position="167"/>
        <end position="185"/>
    </location>
</feature>
<feature type="transmembrane region" description="Helical" evidence="4">
    <location>
        <begin position="357"/>
        <end position="381"/>
    </location>
</feature>
<dbReference type="AlphaFoldDB" id="A0A1Z8JSY8"/>
<dbReference type="VEuPathDB" id="FungiDB:C5L36_0A06580"/>
<sequence length="831" mass="92248">MSGDLTSISSIETSQSNNLDVPPYNGENGNKHHTNNNIITRTSTIISNVIEDNKFAKTQVEPNPSFDPNDLRKVGTAATSLDNYPVDEESGDLSSSSSQKEETVVDSGRYNRYDIVNKPPDGGFWAWTSAFCVLAINTFSWGLNACFGVYLNYYISTDYFHNGKMEQYVMIGGMNLGLSFLACAFTNGLSRRVNYKILMSIGTALTFLSYWLASISKTVVQLVMFQGFLLSIGWALVAGSTFVILPTWFLKKRSIAQGIATAGGGLGGIIFSRPVDQIIKTYMDKPEYADDPNHALKLGIAWALRMQSFVCGFMLVLSIILIRTYRPIKNTSKDKKPLYIELTAFLFRFDLMRQIPLICLMLWNMVYSLSYSILLFSLSAYGSSIGLSYKQGSNVTTVQSVAQTVGRPLLGFLSDKIGRVNVTLISTILITIFSFVFWIFVTTYAQLIGFAFAVGILLGVNWVNFGPMTADVVGGGGADMNHAVSLQMFTGGFPLLIAELAGFKLRRFDMERPFLYCQILVGVAAGVSAAALLPFREWKVRRILIARKKNFESGLESKEKEGEFANMDHDEITSEINRLDGMLANDIKTYILRMIYPIAYSAFDFKNRPPDGGFWAWISVVCVLFINTFSWGLNACFGVYLNYYVTEKYFENANTEQYVMIGGLALGLSFTACAFTNGLCRHVHYKIIMTIGLIITFLSYWLASIATTVVQLIFFQGFLMAFGWALTAGSTFLILPTWFLEKRSIAQGIATAGGGLGGIIFSRASDQIIKQYLTNPKYAGDPNHALRLGVAWALRMEALVCGFMLAISIILIRTYRPIKNTSKDEKPLLSS</sequence>
<proteinExistence type="inferred from homology"/>
<feature type="transmembrane region" description="Helical" evidence="4">
    <location>
        <begin position="657"/>
        <end position="677"/>
    </location>
</feature>
<feature type="transmembrane region" description="Helical" evidence="4">
    <location>
        <begin position="683"/>
        <end position="703"/>
    </location>
</feature>
<accession>A0A1Z8JSY8</accession>
<dbReference type="PANTHER" id="PTHR11360:SF315">
    <property type="entry name" value="TRANSPORTER MCH2-RELATED"/>
    <property type="match status" value="1"/>
</dbReference>
<dbReference type="SUPFAM" id="SSF103473">
    <property type="entry name" value="MFS general substrate transporter"/>
    <property type="match status" value="2"/>
</dbReference>
<feature type="transmembrane region" description="Helical" evidence="4">
    <location>
        <begin position="124"/>
        <end position="155"/>
    </location>
</feature>
<evidence type="ECO:0000256" key="3">
    <source>
        <dbReference type="SAM" id="MobiDB-lite"/>
    </source>
</evidence>
<dbReference type="InterPro" id="IPR011701">
    <property type="entry name" value="MFS"/>
</dbReference>
<evidence type="ECO:0000313" key="5">
    <source>
        <dbReference type="EMBL" id="OUT23542.1"/>
    </source>
</evidence>
<evidence type="ECO:0000256" key="4">
    <source>
        <dbReference type="SAM" id="Phobius"/>
    </source>
</evidence>
<feature type="transmembrane region" description="Helical" evidence="4">
    <location>
        <begin position="197"/>
        <end position="213"/>
    </location>
</feature>
<feature type="transmembrane region" description="Helical" evidence="4">
    <location>
        <begin position="255"/>
        <end position="275"/>
    </location>
</feature>
<feature type="transmembrane region" description="Helical" evidence="4">
    <location>
        <begin position="295"/>
        <end position="322"/>
    </location>
</feature>
<protein>
    <recommendedName>
        <fullName evidence="7">Major facilitator superfamily (MFS) profile domain-containing protein</fullName>
    </recommendedName>
</protein>
<comment type="subcellular location">
    <subcellularLocation>
        <location evidence="1">Membrane</location>
        <topology evidence="1">Multi-pass membrane protein</topology>
    </subcellularLocation>
</comment>
<dbReference type="Proteomes" id="UP000195871">
    <property type="component" value="Unassembled WGS sequence"/>
</dbReference>
<feature type="transmembrane region" description="Helical" evidence="4">
    <location>
        <begin position="225"/>
        <end position="248"/>
    </location>
</feature>
<dbReference type="Pfam" id="PF07690">
    <property type="entry name" value="MFS_1"/>
    <property type="match status" value="1"/>
</dbReference>
<dbReference type="EMBL" id="NHMM01000002">
    <property type="protein sequence ID" value="OUT23542.1"/>
    <property type="molecule type" value="Genomic_DNA"/>
</dbReference>
<dbReference type="GO" id="GO:0016020">
    <property type="term" value="C:membrane"/>
    <property type="evidence" value="ECO:0007669"/>
    <property type="project" value="UniProtKB-SubCell"/>
</dbReference>
<feature type="compositionally biased region" description="Polar residues" evidence="3">
    <location>
        <begin position="1"/>
        <end position="19"/>
    </location>
</feature>
<evidence type="ECO:0000313" key="6">
    <source>
        <dbReference type="Proteomes" id="UP000195871"/>
    </source>
</evidence>
<dbReference type="VEuPathDB" id="FungiDB:C5L36_0A06570"/>
<comment type="caution">
    <text evidence="5">The sequence shown here is derived from an EMBL/GenBank/DDBJ whole genome shotgun (WGS) entry which is preliminary data.</text>
</comment>